<proteinExistence type="inferred from homology"/>
<keyword evidence="10 12" id="KW-0408">Iron</keyword>
<evidence type="ECO:0000256" key="2">
    <source>
        <dbReference type="ARBA" id="ARBA00009819"/>
    </source>
</evidence>
<evidence type="ECO:0000256" key="11">
    <source>
        <dbReference type="ARBA" id="ARBA00023136"/>
    </source>
</evidence>
<comment type="caution">
    <text evidence="13">The sequence shown here is derived from an EMBL/GenBank/DDBJ whole genome shotgun (WGS) entry which is preliminary data.</text>
</comment>
<keyword evidence="6 12" id="KW-0812">Transmembrane</keyword>
<dbReference type="GO" id="GO:0016682">
    <property type="term" value="F:oxidoreductase activity, acting on diphenols and related substances as donors, oxygen as acceptor"/>
    <property type="evidence" value="ECO:0007669"/>
    <property type="project" value="TreeGrafter"/>
</dbReference>
<gene>
    <name evidence="13" type="ORF">SAMN04487940_101547</name>
</gene>
<evidence type="ECO:0000256" key="12">
    <source>
        <dbReference type="PIRNR" id="PIRNR006446"/>
    </source>
</evidence>
<dbReference type="GO" id="GO:0020037">
    <property type="term" value="F:heme binding"/>
    <property type="evidence" value="ECO:0007669"/>
    <property type="project" value="TreeGrafter"/>
</dbReference>
<evidence type="ECO:0000256" key="6">
    <source>
        <dbReference type="ARBA" id="ARBA00022692"/>
    </source>
</evidence>
<dbReference type="PIRSF" id="PIRSF006446">
    <property type="entry name" value="Cyt_quinol_oxidase_1"/>
    <property type="match status" value="1"/>
</dbReference>
<feature type="transmembrane region" description="Helical" evidence="12">
    <location>
        <begin position="122"/>
        <end position="144"/>
    </location>
</feature>
<keyword evidence="3 12" id="KW-0813">Transport</keyword>
<evidence type="ECO:0000256" key="9">
    <source>
        <dbReference type="ARBA" id="ARBA00022989"/>
    </source>
</evidence>
<keyword evidence="7 12" id="KW-0479">Metal-binding</keyword>
<comment type="subcellular location">
    <subcellularLocation>
        <location evidence="12">Cell inner membrane</location>
    </subcellularLocation>
    <subcellularLocation>
        <location evidence="1">Cell membrane</location>
        <topology evidence="1">Multi-pass membrane protein</topology>
    </subcellularLocation>
</comment>
<organism evidence="13 14">
    <name type="scientific">Marinovum algicola</name>
    <dbReference type="NCBI Taxonomy" id="42444"/>
    <lineage>
        <taxon>Bacteria</taxon>
        <taxon>Pseudomonadati</taxon>
        <taxon>Pseudomonadota</taxon>
        <taxon>Alphaproteobacteria</taxon>
        <taxon>Rhodobacterales</taxon>
        <taxon>Roseobacteraceae</taxon>
        <taxon>Marinovum</taxon>
    </lineage>
</organism>
<dbReference type="GO" id="GO:0070069">
    <property type="term" value="C:cytochrome complex"/>
    <property type="evidence" value="ECO:0007669"/>
    <property type="project" value="UniProtKB-UniRule"/>
</dbReference>
<name>A0A975W6X7_9RHOB</name>
<feature type="transmembrane region" description="Helical" evidence="12">
    <location>
        <begin position="214"/>
        <end position="234"/>
    </location>
</feature>
<evidence type="ECO:0000313" key="13">
    <source>
        <dbReference type="EMBL" id="SEI66778.1"/>
    </source>
</evidence>
<dbReference type="Proteomes" id="UP000182932">
    <property type="component" value="Unassembled WGS sequence"/>
</dbReference>
<dbReference type="Pfam" id="PF01654">
    <property type="entry name" value="Cyt_bd_oxida_I"/>
    <property type="match status" value="1"/>
</dbReference>
<protein>
    <submittedName>
        <fullName evidence="13">Cytochrome bd-I ubiquinol oxidase subunit 1 apoprotein</fullName>
    </submittedName>
</protein>
<dbReference type="GO" id="GO:0009055">
    <property type="term" value="F:electron transfer activity"/>
    <property type="evidence" value="ECO:0007669"/>
    <property type="project" value="UniProtKB-UniRule"/>
</dbReference>
<dbReference type="EMBL" id="FNYY01000001">
    <property type="protein sequence ID" value="SEI66778.1"/>
    <property type="molecule type" value="Genomic_DNA"/>
</dbReference>
<comment type="similarity">
    <text evidence="2 12">Belongs to the cytochrome ubiquinol oxidase subunit 1 family.</text>
</comment>
<evidence type="ECO:0000256" key="3">
    <source>
        <dbReference type="ARBA" id="ARBA00022448"/>
    </source>
</evidence>
<keyword evidence="11 12" id="KW-0472">Membrane</keyword>
<evidence type="ECO:0000256" key="7">
    <source>
        <dbReference type="ARBA" id="ARBA00022723"/>
    </source>
</evidence>
<accession>A0A975W6X7</accession>
<dbReference type="PANTHER" id="PTHR30365:SF14">
    <property type="entry name" value="CYTOCHROME BD MENAQUINOL OXIDASE SUBUNIT I-RELATED"/>
    <property type="match status" value="1"/>
</dbReference>
<evidence type="ECO:0000256" key="4">
    <source>
        <dbReference type="ARBA" id="ARBA00022475"/>
    </source>
</evidence>
<keyword evidence="8 12" id="KW-0249">Electron transport</keyword>
<feature type="transmembrane region" description="Helical" evidence="12">
    <location>
        <begin position="246"/>
        <end position="264"/>
    </location>
</feature>
<keyword evidence="5 12" id="KW-0349">Heme</keyword>
<evidence type="ECO:0000256" key="5">
    <source>
        <dbReference type="ARBA" id="ARBA00022617"/>
    </source>
</evidence>
<keyword evidence="9 12" id="KW-1133">Transmembrane helix</keyword>
<dbReference type="GO" id="GO:0005886">
    <property type="term" value="C:plasma membrane"/>
    <property type="evidence" value="ECO:0007669"/>
    <property type="project" value="UniProtKB-SubCell"/>
</dbReference>
<evidence type="ECO:0000313" key="14">
    <source>
        <dbReference type="Proteomes" id="UP000182932"/>
    </source>
</evidence>
<dbReference type="GO" id="GO:0019646">
    <property type="term" value="P:aerobic electron transport chain"/>
    <property type="evidence" value="ECO:0007669"/>
    <property type="project" value="InterPro"/>
</dbReference>
<feature type="transmembrane region" description="Helical" evidence="12">
    <location>
        <begin position="383"/>
        <end position="404"/>
    </location>
</feature>
<feature type="transmembrane region" description="Helical" evidence="12">
    <location>
        <begin position="81"/>
        <end position="102"/>
    </location>
</feature>
<evidence type="ECO:0000256" key="1">
    <source>
        <dbReference type="ARBA" id="ARBA00004651"/>
    </source>
</evidence>
<reference evidence="13 14" key="1">
    <citation type="submission" date="2016-10" db="EMBL/GenBank/DDBJ databases">
        <authorList>
            <person name="Varghese N."/>
            <person name="Submissions S."/>
        </authorList>
    </citation>
    <scope>NUCLEOTIDE SEQUENCE [LARGE SCALE GENOMIC DNA]</scope>
    <source>
        <strain evidence="13 14">FF3</strain>
    </source>
</reference>
<dbReference type="GO" id="GO:0046872">
    <property type="term" value="F:metal ion binding"/>
    <property type="evidence" value="ECO:0007669"/>
    <property type="project" value="UniProtKB-UniRule"/>
</dbReference>
<dbReference type="InterPro" id="IPR002585">
    <property type="entry name" value="Cyt-d_ubiquinol_oxidase_su_1"/>
</dbReference>
<dbReference type="AlphaFoldDB" id="A0A975W6X7"/>
<feature type="transmembrane region" description="Helical" evidence="12">
    <location>
        <begin position="151"/>
        <end position="172"/>
    </location>
</feature>
<dbReference type="PANTHER" id="PTHR30365">
    <property type="entry name" value="CYTOCHROME D UBIQUINOL OXIDASE"/>
    <property type="match status" value="1"/>
</dbReference>
<evidence type="ECO:0000256" key="8">
    <source>
        <dbReference type="ARBA" id="ARBA00022982"/>
    </source>
</evidence>
<feature type="transmembrane region" description="Helical" evidence="12">
    <location>
        <begin position="347"/>
        <end position="371"/>
    </location>
</feature>
<feature type="transmembrane region" description="Helical" evidence="12">
    <location>
        <begin position="424"/>
        <end position="456"/>
    </location>
</feature>
<keyword evidence="14" id="KW-1185">Reference proteome</keyword>
<feature type="transmembrane region" description="Helical" evidence="12">
    <location>
        <begin position="47"/>
        <end position="69"/>
    </location>
</feature>
<keyword evidence="4 12" id="KW-1003">Cell membrane</keyword>
<sequence length="496" mass="53974">MGPETYVTGIGYQRQSSQGHGYMDTFLGFDALLLARMQFAFTVAFHFIFPAFTIGLASFLAVLNALWLKTRHETYLRLFEYWIKVFAISFAMGVVSGIVMSYQFGTNWSVFSDRAGPVIGPLMAYEILTAFFLEAGFLGIMLFGRNRVGDGLHMFACVMVAVGTAISATWILSVNSWMHTPAGFSISNTGQYLPEDWWQIIFNPSFPYRLAHTITAAYLTTAFVVGGVGAWHLLRHHSHNKGVRTMFSMAMWMAAIVAPLQIVIGHEQGLNTYEHQPTKVLAMEGHFESYDDGVPLILFGIPDQAAGEMRYALSIPRIGGPILGKSWDAEMDGLDTVPDALEPPVGVVFWSFRIMVGIGVLMAAVGLWSLVSRLRGRLHDDRWLHRAALVMGPSGLIAVTAGWITTEVGRQPFVIYGELLTADAVAPVAASAVGASLLAFVAVYFVVFGAGVVYLLHLMGKVPLLGETGVESEAGPIRTAGMTSAPVGTREAAEEA</sequence>
<evidence type="ECO:0000256" key="10">
    <source>
        <dbReference type="ARBA" id="ARBA00023004"/>
    </source>
</evidence>